<name>A0ACD3A5E9_9AGAR</name>
<protein>
    <submittedName>
        <fullName evidence="1">Uncharacterized protein</fullName>
    </submittedName>
</protein>
<dbReference type="EMBL" id="ML208763">
    <property type="protein sequence ID" value="TFK60529.1"/>
    <property type="molecule type" value="Genomic_DNA"/>
</dbReference>
<dbReference type="Proteomes" id="UP000308600">
    <property type="component" value="Unassembled WGS sequence"/>
</dbReference>
<organism evidence="1 2">
    <name type="scientific">Pluteus cervinus</name>
    <dbReference type="NCBI Taxonomy" id="181527"/>
    <lineage>
        <taxon>Eukaryota</taxon>
        <taxon>Fungi</taxon>
        <taxon>Dikarya</taxon>
        <taxon>Basidiomycota</taxon>
        <taxon>Agaricomycotina</taxon>
        <taxon>Agaricomycetes</taxon>
        <taxon>Agaricomycetidae</taxon>
        <taxon>Agaricales</taxon>
        <taxon>Pluteineae</taxon>
        <taxon>Pluteaceae</taxon>
        <taxon>Pluteus</taxon>
    </lineage>
</organism>
<reference evidence="1 2" key="1">
    <citation type="journal article" date="2019" name="Nat. Ecol. Evol.">
        <title>Megaphylogeny resolves global patterns of mushroom evolution.</title>
        <authorList>
            <person name="Varga T."/>
            <person name="Krizsan K."/>
            <person name="Foldi C."/>
            <person name="Dima B."/>
            <person name="Sanchez-Garcia M."/>
            <person name="Sanchez-Ramirez S."/>
            <person name="Szollosi G.J."/>
            <person name="Szarkandi J.G."/>
            <person name="Papp V."/>
            <person name="Albert L."/>
            <person name="Andreopoulos W."/>
            <person name="Angelini C."/>
            <person name="Antonin V."/>
            <person name="Barry K.W."/>
            <person name="Bougher N.L."/>
            <person name="Buchanan P."/>
            <person name="Buyck B."/>
            <person name="Bense V."/>
            <person name="Catcheside P."/>
            <person name="Chovatia M."/>
            <person name="Cooper J."/>
            <person name="Damon W."/>
            <person name="Desjardin D."/>
            <person name="Finy P."/>
            <person name="Geml J."/>
            <person name="Haridas S."/>
            <person name="Hughes K."/>
            <person name="Justo A."/>
            <person name="Karasinski D."/>
            <person name="Kautmanova I."/>
            <person name="Kiss B."/>
            <person name="Kocsube S."/>
            <person name="Kotiranta H."/>
            <person name="LaButti K.M."/>
            <person name="Lechner B.E."/>
            <person name="Liimatainen K."/>
            <person name="Lipzen A."/>
            <person name="Lukacs Z."/>
            <person name="Mihaltcheva S."/>
            <person name="Morgado L.N."/>
            <person name="Niskanen T."/>
            <person name="Noordeloos M.E."/>
            <person name="Ohm R.A."/>
            <person name="Ortiz-Santana B."/>
            <person name="Ovrebo C."/>
            <person name="Racz N."/>
            <person name="Riley R."/>
            <person name="Savchenko A."/>
            <person name="Shiryaev A."/>
            <person name="Soop K."/>
            <person name="Spirin V."/>
            <person name="Szebenyi C."/>
            <person name="Tomsovsky M."/>
            <person name="Tulloss R.E."/>
            <person name="Uehling J."/>
            <person name="Grigoriev I.V."/>
            <person name="Vagvolgyi C."/>
            <person name="Papp T."/>
            <person name="Martin F.M."/>
            <person name="Miettinen O."/>
            <person name="Hibbett D.S."/>
            <person name="Nagy L.G."/>
        </authorList>
    </citation>
    <scope>NUCLEOTIDE SEQUENCE [LARGE SCALE GENOMIC DNA]</scope>
    <source>
        <strain evidence="1 2">NL-1719</strain>
    </source>
</reference>
<gene>
    <name evidence="1" type="ORF">BDN72DRAFT_864281</name>
</gene>
<sequence length="527" mass="56636">MSMSTKRKHEGEANGEQAAEVPAADFSISTRAQLKRARALSSSNALALESTFDQVSPAPLKVSSAATRIKRSRVSSQVQVSTQDNMATSSSKGKRAQDLFPRRITSRDPIQAQSLDDGNTADASNELSHIAHAVRLGDLSFKGHEGGSVTKRLAAQDETAAVADVDYSLFGSTPSSSSGGVSTAARRLAAQDETAAVTDVDYSSSGSTPSSSSGGVSIAAPQVSTAAPQVSNYKLENLALQGEVEGFKFLCADVSSANEVGGATRIPSYINAEDPKMEVVFLQGLLKALYFGYTLKTAATKKDEEVSLVNHHILSLCSISSTGPSEEAKKFQLENLALQGEIAGLRFLCVQASSLGRSAAAYPSYTNAEEPEWEAAFLCGLVKAIHFGYVLNRRIASARTVPLSGLGTFATDLAPQRLLQRVEKCEQALDVIHHAWLAKRLEQNSDNVLQVMTQIGDLESFRNETQQFIAETRTALGDRHKHNPYTCEHCLKYPVLLPPLPDFMNGVSRNAPRHQRMGRVGAHIFHG</sequence>
<evidence type="ECO:0000313" key="1">
    <source>
        <dbReference type="EMBL" id="TFK60529.1"/>
    </source>
</evidence>
<accession>A0ACD3A5E9</accession>
<evidence type="ECO:0000313" key="2">
    <source>
        <dbReference type="Proteomes" id="UP000308600"/>
    </source>
</evidence>
<proteinExistence type="predicted"/>
<keyword evidence="2" id="KW-1185">Reference proteome</keyword>